<dbReference type="EMBL" id="ASGP02000006">
    <property type="protein sequence ID" value="KAH9501761.1"/>
    <property type="molecule type" value="Genomic_DNA"/>
</dbReference>
<sequence>MQYAESMLFSTLIHLKMVHIISSFGGGESERNLSRPGNFLTFNEHKLVHICTGLFLESNKNISLLLSIMIGDDFNSESIIVDGGGIMAPLAESKRVFVRISDSFTP</sequence>
<reference evidence="1" key="2">
    <citation type="journal article" date="2022" name="Res Sq">
        <title>Comparative Genomics Reveals Insights into the Divergent Evolution of Astigmatic Mites and Household Pest Adaptations.</title>
        <authorList>
            <person name="Xiong Q."/>
            <person name="Wan A.T.-Y."/>
            <person name="Liu X.-Y."/>
            <person name="Fung C.S.-H."/>
            <person name="Xiao X."/>
            <person name="Malainual N."/>
            <person name="Hou J."/>
            <person name="Wang L."/>
            <person name="Wang M."/>
            <person name="Yang K."/>
            <person name="Cui Y."/>
            <person name="Leung E."/>
            <person name="Nong W."/>
            <person name="Shin S.-K."/>
            <person name="Au S."/>
            <person name="Jeong K.Y."/>
            <person name="Chew F.T."/>
            <person name="Hui J."/>
            <person name="Leung T.F."/>
            <person name="Tungtrongchitr A."/>
            <person name="Zhong N."/>
            <person name="Liu Z."/>
            <person name="Tsui S."/>
        </authorList>
    </citation>
    <scope>NUCLEOTIDE SEQUENCE</scope>
    <source>
        <strain evidence="1">Derf</strain>
        <tissue evidence="1">Whole organism</tissue>
    </source>
</reference>
<dbReference type="AlphaFoldDB" id="A0A922HUF0"/>
<evidence type="ECO:0000313" key="2">
    <source>
        <dbReference type="Proteomes" id="UP000790347"/>
    </source>
</evidence>
<name>A0A922HUF0_DERFA</name>
<accession>A0A922HUF0</accession>
<comment type="caution">
    <text evidence="1">The sequence shown here is derived from an EMBL/GenBank/DDBJ whole genome shotgun (WGS) entry which is preliminary data.</text>
</comment>
<evidence type="ECO:0000313" key="1">
    <source>
        <dbReference type="EMBL" id="KAH9501761.1"/>
    </source>
</evidence>
<proteinExistence type="predicted"/>
<reference evidence="1" key="1">
    <citation type="submission" date="2013-05" db="EMBL/GenBank/DDBJ databases">
        <authorList>
            <person name="Yim A.K.Y."/>
            <person name="Chan T.F."/>
            <person name="Ji K.M."/>
            <person name="Liu X.Y."/>
            <person name="Zhou J.W."/>
            <person name="Li R.Q."/>
            <person name="Yang K.Y."/>
            <person name="Li J."/>
            <person name="Li M."/>
            <person name="Law P.T.W."/>
            <person name="Wu Y.L."/>
            <person name="Cai Z.L."/>
            <person name="Qin H."/>
            <person name="Bao Y."/>
            <person name="Leung R.K.K."/>
            <person name="Ng P.K.S."/>
            <person name="Zou J."/>
            <person name="Zhong X.J."/>
            <person name="Ran P.X."/>
            <person name="Zhong N.S."/>
            <person name="Liu Z.G."/>
            <person name="Tsui S.K.W."/>
        </authorList>
    </citation>
    <scope>NUCLEOTIDE SEQUENCE</scope>
    <source>
        <strain evidence="1">Derf</strain>
        <tissue evidence="1">Whole organism</tissue>
    </source>
</reference>
<protein>
    <submittedName>
        <fullName evidence="1">Beta-1,3-N-acetylgalactosaminyltransferase 2, variant 2</fullName>
    </submittedName>
</protein>
<keyword evidence="2" id="KW-1185">Reference proteome</keyword>
<gene>
    <name evidence="1" type="primary">B3GALNT2</name>
    <name evidence="1" type="ORF">DERF_012580</name>
</gene>
<dbReference type="Proteomes" id="UP000790347">
    <property type="component" value="Unassembled WGS sequence"/>
</dbReference>
<organism evidence="1 2">
    <name type="scientific">Dermatophagoides farinae</name>
    <name type="common">American house dust mite</name>
    <dbReference type="NCBI Taxonomy" id="6954"/>
    <lineage>
        <taxon>Eukaryota</taxon>
        <taxon>Metazoa</taxon>
        <taxon>Ecdysozoa</taxon>
        <taxon>Arthropoda</taxon>
        <taxon>Chelicerata</taxon>
        <taxon>Arachnida</taxon>
        <taxon>Acari</taxon>
        <taxon>Acariformes</taxon>
        <taxon>Sarcoptiformes</taxon>
        <taxon>Astigmata</taxon>
        <taxon>Psoroptidia</taxon>
        <taxon>Analgoidea</taxon>
        <taxon>Pyroglyphidae</taxon>
        <taxon>Dermatophagoidinae</taxon>
        <taxon>Dermatophagoides</taxon>
    </lineage>
</organism>